<comment type="caution">
    <text evidence="1">The sequence shown here is derived from an EMBL/GenBank/DDBJ whole genome shotgun (WGS) entry which is preliminary data.</text>
</comment>
<dbReference type="InterPro" id="IPR027417">
    <property type="entry name" value="P-loop_NTPase"/>
</dbReference>
<keyword evidence="2" id="KW-1185">Reference proteome</keyword>
<dbReference type="EMBL" id="JAATEO010000001">
    <property type="protein sequence ID" value="NJP30587.1"/>
    <property type="molecule type" value="Genomic_DNA"/>
</dbReference>
<protein>
    <recommendedName>
        <fullName evidence="3">Thymidylate kinase</fullName>
    </recommendedName>
</protein>
<sequence length="220" mass="24063">MIIFVDGIDGSGKSTLIRHLAAALNRSGAEAAVSSPLWRYLPTIAAPEQFATWVLNTTGKDVAEALIRAMIDRLDDLRDMSRGQDRVYLVDRGPKTVYASARAHARERHAALEPLRKRLAVSVQALNAVQPCMAIELGEGENALKVALQRLESSQTVTPGYLKYLRSFATEMHTTDDWPGLPMQRLDASSPIEVNCAAAIESLRVGATRKDNPSSPFVTH</sequence>
<organism evidence="1 2">
    <name type="scientific">Micromonospora thermarum</name>
    <dbReference type="NCBI Taxonomy" id="2720024"/>
    <lineage>
        <taxon>Bacteria</taxon>
        <taxon>Bacillati</taxon>
        <taxon>Actinomycetota</taxon>
        <taxon>Actinomycetes</taxon>
        <taxon>Micromonosporales</taxon>
        <taxon>Micromonosporaceae</taxon>
        <taxon>Micromonospora</taxon>
    </lineage>
</organism>
<dbReference type="Proteomes" id="UP000783871">
    <property type="component" value="Unassembled WGS sequence"/>
</dbReference>
<dbReference type="Gene3D" id="3.40.50.300">
    <property type="entry name" value="P-loop containing nucleotide triphosphate hydrolases"/>
    <property type="match status" value="1"/>
</dbReference>
<reference evidence="1 2" key="1">
    <citation type="submission" date="2020-03" db="EMBL/GenBank/DDBJ databases">
        <title>WGS of actinomycetes isolated from Thailand.</title>
        <authorList>
            <person name="Thawai C."/>
        </authorList>
    </citation>
    <scope>NUCLEOTIDE SEQUENCE [LARGE SCALE GENOMIC DNA]</scope>
    <source>
        <strain evidence="1 2">HSS6-12</strain>
    </source>
</reference>
<gene>
    <name evidence="1" type="ORF">HCJ94_00905</name>
</gene>
<name>A0ABX0YYM0_9ACTN</name>
<evidence type="ECO:0000313" key="2">
    <source>
        <dbReference type="Proteomes" id="UP000783871"/>
    </source>
</evidence>
<dbReference type="RefSeq" id="WP_167999012.1">
    <property type="nucleotide sequence ID" value="NZ_JAATEO010000001.1"/>
</dbReference>
<accession>A0ABX0YYM0</accession>
<evidence type="ECO:0000313" key="1">
    <source>
        <dbReference type="EMBL" id="NJP30587.1"/>
    </source>
</evidence>
<proteinExistence type="predicted"/>
<evidence type="ECO:0008006" key="3">
    <source>
        <dbReference type="Google" id="ProtNLM"/>
    </source>
</evidence>
<dbReference type="SUPFAM" id="SSF52540">
    <property type="entry name" value="P-loop containing nucleoside triphosphate hydrolases"/>
    <property type="match status" value="1"/>
</dbReference>